<dbReference type="PANTHER" id="PTHR14963:SF4">
    <property type="entry name" value="RHO GTPASE-ACTIVATING PROTEIN 40"/>
    <property type="match status" value="1"/>
</dbReference>
<dbReference type="InterPro" id="IPR057323">
    <property type="entry name" value="RHG40/28/18_ubiquitin"/>
</dbReference>
<gene>
    <name evidence="3" type="ORF">SPARVUS_LOCUS8284896</name>
</gene>
<keyword evidence="4" id="KW-1185">Reference proteome</keyword>
<evidence type="ECO:0000259" key="2">
    <source>
        <dbReference type="Pfam" id="PF25442"/>
    </source>
</evidence>
<dbReference type="Pfam" id="PF25442">
    <property type="entry name" value="Ubiquitin_RHG40_C"/>
    <property type="match status" value="1"/>
</dbReference>
<sequence length="146" mass="16994">MAPNLFLYRENNCKSPEGGEKQLAEGVAGLVMAMVHYQDLLWTVPTFLLSQVRKLNENSSKRFNDRRLLNFLRKIHTDKEKPEKIQTKPCKQVKIQASVLVKDSLAIRLDEGLRAADVLKKFQEHLAQRNWQMIKTVSLIKWYISQ</sequence>
<keyword evidence="1" id="KW-0343">GTPase activation</keyword>
<protein>
    <recommendedName>
        <fullName evidence="2">RHG40/28/18 C-terminal ubiquitin-like domain-containing protein</fullName>
    </recommendedName>
</protein>
<reference evidence="3" key="1">
    <citation type="submission" date="2023-05" db="EMBL/GenBank/DDBJ databases">
        <authorList>
            <person name="Stuckert A."/>
        </authorList>
    </citation>
    <scope>NUCLEOTIDE SEQUENCE</scope>
</reference>
<feature type="domain" description="RHG40/28/18 C-terminal ubiquitin-like" evidence="2">
    <location>
        <begin position="93"/>
        <end position="137"/>
    </location>
</feature>
<evidence type="ECO:0000256" key="1">
    <source>
        <dbReference type="ARBA" id="ARBA00022468"/>
    </source>
</evidence>
<dbReference type="PANTHER" id="PTHR14963">
    <property type="entry name" value="RHO GTPASE ACTIVATING PROTEIN 18,19-RELATED"/>
    <property type="match status" value="1"/>
</dbReference>
<accession>A0ABN9DTM9</accession>
<dbReference type="Proteomes" id="UP001162483">
    <property type="component" value="Unassembled WGS sequence"/>
</dbReference>
<evidence type="ECO:0000313" key="3">
    <source>
        <dbReference type="EMBL" id="CAI9575889.1"/>
    </source>
</evidence>
<dbReference type="EMBL" id="CATNWA010014787">
    <property type="protein sequence ID" value="CAI9575889.1"/>
    <property type="molecule type" value="Genomic_DNA"/>
</dbReference>
<evidence type="ECO:0000313" key="4">
    <source>
        <dbReference type="Proteomes" id="UP001162483"/>
    </source>
</evidence>
<name>A0ABN9DTM9_9NEOB</name>
<comment type="caution">
    <text evidence="3">The sequence shown here is derived from an EMBL/GenBank/DDBJ whole genome shotgun (WGS) entry which is preliminary data.</text>
</comment>
<proteinExistence type="predicted"/>
<organism evidence="3 4">
    <name type="scientific">Staurois parvus</name>
    <dbReference type="NCBI Taxonomy" id="386267"/>
    <lineage>
        <taxon>Eukaryota</taxon>
        <taxon>Metazoa</taxon>
        <taxon>Chordata</taxon>
        <taxon>Craniata</taxon>
        <taxon>Vertebrata</taxon>
        <taxon>Euteleostomi</taxon>
        <taxon>Amphibia</taxon>
        <taxon>Batrachia</taxon>
        <taxon>Anura</taxon>
        <taxon>Neobatrachia</taxon>
        <taxon>Ranoidea</taxon>
        <taxon>Ranidae</taxon>
        <taxon>Staurois</taxon>
    </lineage>
</organism>